<evidence type="ECO:0000313" key="1">
    <source>
        <dbReference type="EMBL" id="KAJ3123787.1"/>
    </source>
</evidence>
<dbReference type="Proteomes" id="UP001211907">
    <property type="component" value="Unassembled WGS sequence"/>
</dbReference>
<gene>
    <name evidence="1" type="ORF">HK100_011481</name>
</gene>
<dbReference type="AlphaFoldDB" id="A0AAD5T3Q1"/>
<protein>
    <submittedName>
        <fullName evidence="1">Uncharacterized protein</fullName>
    </submittedName>
</protein>
<dbReference type="PROSITE" id="PS51257">
    <property type="entry name" value="PROKAR_LIPOPROTEIN"/>
    <property type="match status" value="1"/>
</dbReference>
<keyword evidence="2" id="KW-1185">Reference proteome</keyword>
<name>A0AAD5T3Q1_9FUNG</name>
<dbReference type="EMBL" id="JADGJH010000715">
    <property type="protein sequence ID" value="KAJ3123787.1"/>
    <property type="molecule type" value="Genomic_DNA"/>
</dbReference>
<sequence length="1177" mass="118805">MDCVVKLPHNALTAKGLSTPWTVTGCDQTVNPTFAECVSVNPTTGAIGVYSPLLINDGSTNFITPTVPKLPANAVVGCWFGTNGATTTLAGATTQAKCTSPGVQLLQFAACNAPAFFAVADKKSTIPALGTGLNGKPCYTIRSFEIIDMDQSDNVVTSFLQDPNTNKLAQTTIANQKALPNATEITNGSDNLLLDAAYRPALGCTAFTAPNLADPTGPPVGALALNELQAKKYQGHPVALIPDFDPFVVTNNTADIHKQRIYRAAVNQPPPPTGAAATNEQLKYCEHMLNITAPGYITDLKFLSNKTSPAPANGKDLFTFLGQRFAASWAGLTCNTLIPLIGANGTAVSGPITANFDDNGVCISVTFNTPSLVKLLYKNGGPTGEALALSATPTTPTTTITTTTKTTATTTAAVATTTTQAVITTTTTASSTSSGSIVLTLAGENDGAGVTNIQCNQGVLFLQVVFQATINVDNIHAYQPMAELGLPTVSATFSINGAAPTLTQQNAFNVQSSSVSGATWTFLLQDDGPHPGGQFTLGACTAGTTPTVLLTLSSGLITDAQGLPNGADGGPAVPLVNGPVTVVNALPAEFNGGAINNGVTSGGTPVVATTTTTNAAVATTTTTIAAVTGAAVGTVTTTVNVNSNPNNANCGGPSNSNLLLYMGTTLSVKAAGIANTACTNGPMAECGLPTIQGSVFFVANNSAVEIIAWTGGNEQFSGNTFQITEEDDMPYYGGTLVLNLPCSYNPATFNSGIANQLGFSFVTLNSVVATIDNAGNNVNANVVVVVAGATATTGESGAAVATTTTTAAGAASTGSIVLTLAGENDGAGVTNIQCNQGVLFLQVVFQATINVDNIHAYQPMAELGLPTVSATFSINGAAPTLTQQNAFNVQSSSVSGATWTFLLQDDGPHPGGQFTLGACTAGTTPTVLLTLSSGSITDAQGLPNGADGGPAVPLVNGPVTVVNALPAEFNGGAINNGVTAGGTPVGTSTTTVAAVATTTITTTIVATVATTTTIAVTGGATGTVTTIVSVKANPNNANCGGPSNSNLLLYMGTTLSVKATGIANTACTNGPMAECGLPTIQGSVFFVANNSAVDIIAWTGGNEQFSGNTFQIAEEDDMPYYGGTLVLNLPCSYNPATFNSGIANQLGFSFVTLNDVVATIDNAGNNVNANVVVTSVA</sequence>
<reference evidence="1" key="1">
    <citation type="submission" date="2020-05" db="EMBL/GenBank/DDBJ databases">
        <title>Phylogenomic resolution of chytrid fungi.</title>
        <authorList>
            <person name="Stajich J.E."/>
            <person name="Amses K."/>
            <person name="Simmons R."/>
            <person name="Seto K."/>
            <person name="Myers J."/>
            <person name="Bonds A."/>
            <person name="Quandt C.A."/>
            <person name="Barry K."/>
            <person name="Liu P."/>
            <person name="Grigoriev I."/>
            <person name="Longcore J.E."/>
            <person name="James T.Y."/>
        </authorList>
    </citation>
    <scope>NUCLEOTIDE SEQUENCE</scope>
    <source>
        <strain evidence="1">JEL0513</strain>
    </source>
</reference>
<proteinExistence type="predicted"/>
<evidence type="ECO:0000313" key="2">
    <source>
        <dbReference type="Proteomes" id="UP001211907"/>
    </source>
</evidence>
<accession>A0AAD5T3Q1</accession>
<comment type="caution">
    <text evidence="1">The sequence shown here is derived from an EMBL/GenBank/DDBJ whole genome shotgun (WGS) entry which is preliminary data.</text>
</comment>
<organism evidence="1 2">
    <name type="scientific">Physocladia obscura</name>
    <dbReference type="NCBI Taxonomy" id="109957"/>
    <lineage>
        <taxon>Eukaryota</taxon>
        <taxon>Fungi</taxon>
        <taxon>Fungi incertae sedis</taxon>
        <taxon>Chytridiomycota</taxon>
        <taxon>Chytridiomycota incertae sedis</taxon>
        <taxon>Chytridiomycetes</taxon>
        <taxon>Chytridiales</taxon>
        <taxon>Chytriomycetaceae</taxon>
        <taxon>Physocladia</taxon>
    </lineage>
</organism>